<keyword evidence="3" id="KW-0482">Metalloprotease</keyword>
<feature type="transmembrane region" description="Helical" evidence="1">
    <location>
        <begin position="110"/>
        <end position="130"/>
    </location>
</feature>
<feature type="domain" description="CAAX prenyl protease 2/Lysostaphin resistance protein A-like" evidence="2">
    <location>
        <begin position="148"/>
        <end position="240"/>
    </location>
</feature>
<feature type="transmembrane region" description="Helical" evidence="1">
    <location>
        <begin position="21"/>
        <end position="47"/>
    </location>
</feature>
<evidence type="ECO:0000313" key="4">
    <source>
        <dbReference type="Proteomes" id="UP000632377"/>
    </source>
</evidence>
<dbReference type="RefSeq" id="WP_202749257.1">
    <property type="nucleotide sequence ID" value="NZ_JAESWC010000007.1"/>
</dbReference>
<name>A0ABS1TAX7_9CLOT</name>
<feature type="transmembrane region" description="Helical" evidence="1">
    <location>
        <begin position="277"/>
        <end position="295"/>
    </location>
</feature>
<keyword evidence="3" id="KW-0378">Hydrolase</keyword>
<evidence type="ECO:0000256" key="1">
    <source>
        <dbReference type="SAM" id="Phobius"/>
    </source>
</evidence>
<accession>A0ABS1TAX7</accession>
<keyword evidence="1" id="KW-0472">Membrane</keyword>
<feature type="transmembrane region" description="Helical" evidence="1">
    <location>
        <begin position="204"/>
        <end position="222"/>
    </location>
</feature>
<reference evidence="3 4" key="1">
    <citation type="submission" date="2021-01" db="EMBL/GenBank/DDBJ databases">
        <title>Genome public.</title>
        <authorList>
            <person name="Liu C."/>
            <person name="Sun Q."/>
        </authorList>
    </citation>
    <scope>NUCLEOTIDE SEQUENCE [LARGE SCALE GENOMIC DNA]</scope>
    <source>
        <strain evidence="3 4">YIM B02515</strain>
    </source>
</reference>
<dbReference type="EMBL" id="JAESWC010000007">
    <property type="protein sequence ID" value="MBL4936495.1"/>
    <property type="molecule type" value="Genomic_DNA"/>
</dbReference>
<dbReference type="PANTHER" id="PTHR39430">
    <property type="entry name" value="MEMBRANE-ASSOCIATED PROTEASE-RELATED"/>
    <property type="match status" value="1"/>
</dbReference>
<proteinExistence type="predicted"/>
<feature type="transmembrane region" description="Helical" evidence="1">
    <location>
        <begin position="145"/>
        <end position="161"/>
    </location>
</feature>
<evidence type="ECO:0000259" key="2">
    <source>
        <dbReference type="Pfam" id="PF02517"/>
    </source>
</evidence>
<dbReference type="GO" id="GO:0008237">
    <property type="term" value="F:metallopeptidase activity"/>
    <property type="evidence" value="ECO:0007669"/>
    <property type="project" value="UniProtKB-KW"/>
</dbReference>
<gene>
    <name evidence="3" type="ORF">JK636_12080</name>
</gene>
<keyword evidence="4" id="KW-1185">Reference proteome</keyword>
<feature type="transmembrane region" description="Helical" evidence="1">
    <location>
        <begin position="182"/>
        <end position="198"/>
    </location>
</feature>
<keyword evidence="1" id="KW-0812">Transmembrane</keyword>
<dbReference type="Proteomes" id="UP000632377">
    <property type="component" value="Unassembled WGS sequence"/>
</dbReference>
<keyword evidence="3" id="KW-0645">Protease</keyword>
<dbReference type="Pfam" id="PF02517">
    <property type="entry name" value="Rce1-like"/>
    <property type="match status" value="1"/>
</dbReference>
<keyword evidence="1" id="KW-1133">Transmembrane helix</keyword>
<evidence type="ECO:0000313" key="3">
    <source>
        <dbReference type="EMBL" id="MBL4936495.1"/>
    </source>
</evidence>
<sequence>MAKVFKNSNNELRSGWKLACIMALYLGITLVLQIVLGMVLGIIFMQGTSIENLNSSINNFIQHSSQGMFLAQAIDMAGFLIALIIMLKAVDKKGFRDIGFTGIGSNFKDLGAGLLFGAVSFTAIFIVLFATKNISLQNNIGNPKFSSYTFWGIGLFIIVGFKEELLSRGYSITALNQMKRPWLSVLISSLMFSALHLFNPNVKALGLINIVFVGILFGYMFIKTNNLWMPIGYHITWNYFQGNVFGFPVSGNEAHGIYNINILKDNILTGGAFGPEAGILTTIVIAIGILIVWSMPKREVSRNKGYKMYENI</sequence>
<dbReference type="InterPro" id="IPR003675">
    <property type="entry name" value="Rce1/LyrA-like_dom"/>
</dbReference>
<comment type="caution">
    <text evidence="3">The sequence shown here is derived from an EMBL/GenBank/DDBJ whole genome shotgun (WGS) entry which is preliminary data.</text>
</comment>
<protein>
    <submittedName>
        <fullName evidence="3">CPBP family intramembrane metalloprotease</fullName>
    </submittedName>
</protein>
<dbReference type="PANTHER" id="PTHR39430:SF1">
    <property type="entry name" value="PROTEASE"/>
    <property type="match status" value="1"/>
</dbReference>
<feature type="transmembrane region" description="Helical" evidence="1">
    <location>
        <begin position="67"/>
        <end position="90"/>
    </location>
</feature>
<organism evidence="3 4">
    <name type="scientific">Clostridium rhizosphaerae</name>
    <dbReference type="NCBI Taxonomy" id="2803861"/>
    <lineage>
        <taxon>Bacteria</taxon>
        <taxon>Bacillati</taxon>
        <taxon>Bacillota</taxon>
        <taxon>Clostridia</taxon>
        <taxon>Eubacteriales</taxon>
        <taxon>Clostridiaceae</taxon>
        <taxon>Clostridium</taxon>
    </lineage>
</organism>